<dbReference type="STRING" id="857967.G0QZF6"/>
<dbReference type="OrthoDB" id="302519at2759"/>
<gene>
    <name evidence="1" type="ORF">IMG5_156360</name>
</gene>
<dbReference type="InParanoid" id="G0QZF6"/>
<dbReference type="AlphaFoldDB" id="G0QZF6"/>
<evidence type="ECO:0000313" key="2">
    <source>
        <dbReference type="Proteomes" id="UP000008983"/>
    </source>
</evidence>
<proteinExistence type="predicted"/>
<accession>G0QZF6</accession>
<dbReference type="OMA" id="PQQEVIH"/>
<name>G0QZF6_ICHMU</name>
<sequence length="125" mass="14637">MSLFFMANTAVSVPPVLDTTPCMKQMLQYEDCVFDANVAQQECFHPQWPTIWPRLLTDGKLLEFDKVPFQPETQRPLTKKNKQYLYECEEERFVYKSCLRQTLALQRTSKHTSWDTAEVANLQLA</sequence>
<dbReference type="eggNOG" id="ENOG502S35R">
    <property type="taxonomic scope" value="Eukaryota"/>
</dbReference>
<protein>
    <submittedName>
        <fullName evidence="1">Uncharacterized protein</fullName>
    </submittedName>
</protein>
<reference evidence="1 2" key="1">
    <citation type="submission" date="2011-07" db="EMBL/GenBank/DDBJ databases">
        <authorList>
            <person name="Coyne R."/>
            <person name="Brami D."/>
            <person name="Johnson J."/>
            <person name="Hostetler J."/>
            <person name="Hannick L."/>
            <person name="Clark T."/>
            <person name="Cassidy-Hanley D."/>
            <person name="Inman J."/>
        </authorList>
    </citation>
    <scope>NUCLEOTIDE SEQUENCE [LARGE SCALE GENOMIC DNA]</scope>
    <source>
        <strain evidence="1 2">G5</strain>
    </source>
</reference>
<keyword evidence="2" id="KW-1185">Reference proteome</keyword>
<dbReference type="Proteomes" id="UP000008983">
    <property type="component" value="Unassembled WGS sequence"/>
</dbReference>
<dbReference type="EMBL" id="GL984147">
    <property type="protein sequence ID" value="EGR29394.1"/>
    <property type="molecule type" value="Genomic_DNA"/>
</dbReference>
<dbReference type="RefSeq" id="XP_004030630.1">
    <property type="nucleotide sequence ID" value="XM_004030582.1"/>
</dbReference>
<evidence type="ECO:0000313" key="1">
    <source>
        <dbReference type="EMBL" id="EGR29394.1"/>
    </source>
</evidence>
<dbReference type="GeneID" id="14905496"/>
<organism evidence="1 2">
    <name type="scientific">Ichthyophthirius multifiliis</name>
    <name type="common">White spot disease agent</name>
    <name type="synonym">Ich</name>
    <dbReference type="NCBI Taxonomy" id="5932"/>
    <lineage>
        <taxon>Eukaryota</taxon>
        <taxon>Sar</taxon>
        <taxon>Alveolata</taxon>
        <taxon>Ciliophora</taxon>
        <taxon>Intramacronucleata</taxon>
        <taxon>Oligohymenophorea</taxon>
        <taxon>Hymenostomatida</taxon>
        <taxon>Ophryoglenina</taxon>
        <taxon>Ichthyophthirius</taxon>
    </lineage>
</organism>